<name>A0AAD7TT23_9APHY</name>
<protein>
    <recommendedName>
        <fullName evidence="2">DUF6534 domain-containing protein</fullName>
    </recommendedName>
</protein>
<dbReference type="Pfam" id="PF20152">
    <property type="entry name" value="DUF6534"/>
    <property type="match status" value="1"/>
</dbReference>
<feature type="transmembrane region" description="Helical" evidence="1">
    <location>
        <begin position="55"/>
        <end position="85"/>
    </location>
</feature>
<accession>A0AAD7TT23</accession>
<dbReference type="Proteomes" id="UP001215151">
    <property type="component" value="Unassembled WGS sequence"/>
</dbReference>
<evidence type="ECO:0000259" key="2">
    <source>
        <dbReference type="Pfam" id="PF20152"/>
    </source>
</evidence>
<feature type="transmembrane region" description="Helical" evidence="1">
    <location>
        <begin position="91"/>
        <end position="111"/>
    </location>
</feature>
<evidence type="ECO:0000256" key="1">
    <source>
        <dbReference type="SAM" id="Phobius"/>
    </source>
</evidence>
<reference evidence="3" key="1">
    <citation type="submission" date="2022-11" db="EMBL/GenBank/DDBJ databases">
        <title>Genome Sequence of Cubamyces cubensis.</title>
        <authorList>
            <person name="Buettner E."/>
        </authorList>
    </citation>
    <scope>NUCLEOTIDE SEQUENCE</scope>
    <source>
        <strain evidence="3">MPL-01</strain>
    </source>
</reference>
<evidence type="ECO:0000313" key="3">
    <source>
        <dbReference type="EMBL" id="KAJ8481497.1"/>
    </source>
</evidence>
<keyword evidence="1" id="KW-1133">Transmembrane helix</keyword>
<feature type="transmembrane region" description="Helical" evidence="1">
    <location>
        <begin position="20"/>
        <end position="43"/>
    </location>
</feature>
<gene>
    <name evidence="3" type="ORF">ONZ51_g5947</name>
</gene>
<keyword evidence="1" id="KW-0472">Membrane</keyword>
<sequence>MVESLIQNSFNNFSKFQWMIWASISITMAFDIFLAIQFVLEYYYIKKQITSRGMVLVLGMLMAQMIHAGLSTSALVLTTLIYAIISPHELIWAAIMVVGTRVYLNVVLSFLNARQSLKDVLSDDNLGWGGGITALSRTPHTLDLRPGGRRLQQTQRRDSDCMRQVNHVHGTRTMIDVTVTTERYMDGGRESMRSQPSTMN</sequence>
<feature type="domain" description="DUF6534" evidence="2">
    <location>
        <begin position="39"/>
        <end position="116"/>
    </location>
</feature>
<proteinExistence type="predicted"/>
<organism evidence="3 4">
    <name type="scientific">Trametes cubensis</name>
    <dbReference type="NCBI Taxonomy" id="1111947"/>
    <lineage>
        <taxon>Eukaryota</taxon>
        <taxon>Fungi</taxon>
        <taxon>Dikarya</taxon>
        <taxon>Basidiomycota</taxon>
        <taxon>Agaricomycotina</taxon>
        <taxon>Agaricomycetes</taxon>
        <taxon>Polyporales</taxon>
        <taxon>Polyporaceae</taxon>
        <taxon>Trametes</taxon>
    </lineage>
</organism>
<evidence type="ECO:0000313" key="4">
    <source>
        <dbReference type="Proteomes" id="UP001215151"/>
    </source>
</evidence>
<comment type="caution">
    <text evidence="3">The sequence shown here is derived from an EMBL/GenBank/DDBJ whole genome shotgun (WGS) entry which is preliminary data.</text>
</comment>
<dbReference type="InterPro" id="IPR045339">
    <property type="entry name" value="DUF6534"/>
</dbReference>
<keyword evidence="1" id="KW-0812">Transmembrane</keyword>
<dbReference type="AlphaFoldDB" id="A0AAD7TT23"/>
<dbReference type="EMBL" id="JAPEVG010000135">
    <property type="protein sequence ID" value="KAJ8481497.1"/>
    <property type="molecule type" value="Genomic_DNA"/>
</dbReference>
<keyword evidence="4" id="KW-1185">Reference proteome</keyword>